<dbReference type="KEGG" id="cheb:HH215_29835"/>
<keyword evidence="2" id="KW-0732">Signal</keyword>
<organism evidence="3 4">
    <name type="scientific">Cohnella herbarum</name>
    <dbReference type="NCBI Taxonomy" id="2728023"/>
    <lineage>
        <taxon>Bacteria</taxon>
        <taxon>Bacillati</taxon>
        <taxon>Bacillota</taxon>
        <taxon>Bacilli</taxon>
        <taxon>Bacillales</taxon>
        <taxon>Paenibacillaceae</taxon>
        <taxon>Cohnella</taxon>
    </lineage>
</organism>
<dbReference type="PROSITE" id="PS51257">
    <property type="entry name" value="PROKAR_LIPOPROTEIN"/>
    <property type="match status" value="1"/>
</dbReference>
<dbReference type="Gene3D" id="3.40.190.10">
    <property type="entry name" value="Periplasmic binding protein-like II"/>
    <property type="match status" value="1"/>
</dbReference>
<keyword evidence="4" id="KW-1185">Reference proteome</keyword>
<name>A0A7Z2ZP02_9BACL</name>
<dbReference type="InterPro" id="IPR050490">
    <property type="entry name" value="Bact_solute-bd_prot1"/>
</dbReference>
<dbReference type="Proteomes" id="UP000502248">
    <property type="component" value="Chromosome"/>
</dbReference>
<feature type="chain" id="PRO_5030514424" evidence="2">
    <location>
        <begin position="26"/>
        <end position="468"/>
    </location>
</feature>
<dbReference type="PANTHER" id="PTHR43649:SF12">
    <property type="entry name" value="DIACETYLCHITOBIOSE BINDING PROTEIN DASA"/>
    <property type="match status" value="1"/>
</dbReference>
<dbReference type="SUPFAM" id="SSF53850">
    <property type="entry name" value="Periplasmic binding protein-like II"/>
    <property type="match status" value="1"/>
</dbReference>
<protein>
    <submittedName>
        <fullName evidence="3">Extracellular solute-binding protein</fullName>
    </submittedName>
</protein>
<dbReference type="RefSeq" id="WP_169283207.1">
    <property type="nucleotide sequence ID" value="NZ_CP051680.1"/>
</dbReference>
<proteinExistence type="predicted"/>
<dbReference type="PANTHER" id="PTHR43649">
    <property type="entry name" value="ARABINOSE-BINDING PROTEIN-RELATED"/>
    <property type="match status" value="1"/>
</dbReference>
<dbReference type="EMBL" id="CP051680">
    <property type="protein sequence ID" value="QJD86961.1"/>
    <property type="molecule type" value="Genomic_DNA"/>
</dbReference>
<accession>A0A7Z2ZP02</accession>
<dbReference type="AlphaFoldDB" id="A0A7Z2ZP02"/>
<sequence length="468" mass="50745">MNKKQPAKIIMLLTVGMLLAGLASACGSNNGNSESSSSGSGNSSPAAQESSSAPASSESAPANAEPVTLKFWTWNPSADAYKPVIEKFEASHPGIKIDLTVMESKDFQTKMPLALTNGGEDLDVVGVQTGAMPSKIQGSLLPLDELLAEAQPDWQSVISANSVEQIKSQADGLKFLAMGSHGSMVMYYNKDILDELGFAAPKSYDELKAITQAVREKKKDILTVAVGGKDAWILDEVLLTILGQQSDLYNQWRYNKGGKLDGPDYVKALESFKKLFDDGIFSKEDVMDLDYTASRNIFTSGQAAFFIQGTWEANMLSEQYRKDNQVTINDVGMIAIPSIDPSGKASIRSFIENGLAIPVSSKHPKEAMEWIKYLVFGEGNDMLSSQFNFTTNKIGFTPDASLLTTPAAQDSFKLLVELVGNPTADRNNNSPFSDVVGAQLQKMILKNSVPADIAKDIQKEYETGKYPN</sequence>
<feature type="signal peptide" evidence="2">
    <location>
        <begin position="1"/>
        <end position="25"/>
    </location>
</feature>
<evidence type="ECO:0000313" key="4">
    <source>
        <dbReference type="Proteomes" id="UP000502248"/>
    </source>
</evidence>
<gene>
    <name evidence="3" type="ORF">HH215_29835</name>
</gene>
<evidence type="ECO:0000256" key="1">
    <source>
        <dbReference type="SAM" id="MobiDB-lite"/>
    </source>
</evidence>
<evidence type="ECO:0000313" key="3">
    <source>
        <dbReference type="EMBL" id="QJD86961.1"/>
    </source>
</evidence>
<reference evidence="3 4" key="1">
    <citation type="submission" date="2020-04" db="EMBL/GenBank/DDBJ databases">
        <title>Genome sequencing of novel species.</title>
        <authorList>
            <person name="Heo J."/>
            <person name="Kim S.-J."/>
            <person name="Kim J.-S."/>
            <person name="Hong S.-B."/>
            <person name="Kwon S.-W."/>
        </authorList>
    </citation>
    <scope>NUCLEOTIDE SEQUENCE [LARGE SCALE GENOMIC DNA]</scope>
    <source>
        <strain evidence="3 4">MFER-1</strain>
    </source>
</reference>
<dbReference type="InterPro" id="IPR006059">
    <property type="entry name" value="SBP"/>
</dbReference>
<feature type="region of interest" description="Disordered" evidence="1">
    <location>
        <begin position="28"/>
        <end position="62"/>
    </location>
</feature>
<dbReference type="Pfam" id="PF01547">
    <property type="entry name" value="SBP_bac_1"/>
    <property type="match status" value="1"/>
</dbReference>
<evidence type="ECO:0000256" key="2">
    <source>
        <dbReference type="SAM" id="SignalP"/>
    </source>
</evidence>